<dbReference type="PANTHER" id="PTHR30569:SF0">
    <property type="entry name" value="CYTOSINE PERMEASE"/>
    <property type="match status" value="1"/>
</dbReference>
<evidence type="ECO:0000256" key="3">
    <source>
        <dbReference type="ARBA" id="ARBA00022692"/>
    </source>
</evidence>
<protein>
    <submittedName>
        <fullName evidence="7">Cytosine permease</fullName>
    </submittedName>
</protein>
<organism evidence="7 8">
    <name type="scientific">Faecalicoccus pleomorphus</name>
    <dbReference type="NCBI Taxonomy" id="1323"/>
    <lineage>
        <taxon>Bacteria</taxon>
        <taxon>Bacillati</taxon>
        <taxon>Bacillota</taxon>
        <taxon>Erysipelotrichia</taxon>
        <taxon>Erysipelotrichales</taxon>
        <taxon>Erysipelotrichaceae</taxon>
        <taxon>Faecalicoccus</taxon>
    </lineage>
</organism>
<sequence length="412" mass="43923">MIEKKGLGSVFFVFAGYVLSVTAFVIGGNVGNQLDFSEGVLALFIGNMILACYAGVLGYIGTKANKSSTDIFKPVFGIKGQVIAASIVSLFSLVFVSVYSSLVGNMMSSLFGGISPYIGMVLYLVLITLINLKGFKGMSIFSKIGVPIIAAFVVYGLIMVGNQIGFKNLATAQPIAPAPFMSVVSVVAASWMTGATFSCDITRFVKKNWYVWVVTIGSFLCVTVLETVGLICALGTGKGDLVAILGELNMSVVAFVIYLLLTITSGQAVIYIAALALENITKVIRGREGMESDGKFTANFFIIPSCLFATVFAIFMISNGFTSTFLSWLGIIGTAIPPVGGTLVGHFFLVERNFSETFQNMPSYRFVAFVAWVGGICASLLIPFGIKPLNGFIAGMLIYALLRYLTNSVSNA</sequence>
<evidence type="ECO:0000256" key="1">
    <source>
        <dbReference type="ARBA" id="ARBA00004141"/>
    </source>
</evidence>
<keyword evidence="4 6" id="KW-1133">Transmembrane helix</keyword>
<gene>
    <name evidence="7" type="ORF">PND82_10985</name>
</gene>
<feature type="transmembrane region" description="Helical" evidence="6">
    <location>
        <begin position="39"/>
        <end position="61"/>
    </location>
</feature>
<dbReference type="GO" id="GO:0005886">
    <property type="term" value="C:plasma membrane"/>
    <property type="evidence" value="ECO:0007669"/>
    <property type="project" value="TreeGrafter"/>
</dbReference>
<dbReference type="Proteomes" id="UP001212981">
    <property type="component" value="Unassembled WGS sequence"/>
</dbReference>
<evidence type="ECO:0000313" key="7">
    <source>
        <dbReference type="EMBL" id="MDB7983335.1"/>
    </source>
</evidence>
<proteinExistence type="inferred from homology"/>
<comment type="caution">
    <text evidence="7">The sequence shown here is derived from an EMBL/GenBank/DDBJ whole genome shotgun (WGS) entry which is preliminary data.</text>
</comment>
<feature type="transmembrane region" description="Helical" evidence="6">
    <location>
        <begin position="362"/>
        <end position="382"/>
    </location>
</feature>
<dbReference type="EMBL" id="JAQLXO010000030">
    <property type="protein sequence ID" value="MDB7983335.1"/>
    <property type="molecule type" value="Genomic_DNA"/>
</dbReference>
<dbReference type="AlphaFoldDB" id="A0AAW6D077"/>
<feature type="transmembrane region" description="Helical" evidence="6">
    <location>
        <begin position="388"/>
        <end position="406"/>
    </location>
</feature>
<feature type="transmembrane region" description="Helical" evidence="6">
    <location>
        <begin position="82"/>
        <end position="102"/>
    </location>
</feature>
<feature type="transmembrane region" description="Helical" evidence="6">
    <location>
        <begin position="298"/>
        <end position="319"/>
    </location>
</feature>
<accession>A0AAW6D077</accession>
<dbReference type="InterPro" id="IPR030191">
    <property type="entry name" value="CodB"/>
</dbReference>
<dbReference type="PANTHER" id="PTHR30569">
    <property type="entry name" value="CYTOSINE TRANSPORTER CODB"/>
    <property type="match status" value="1"/>
</dbReference>
<keyword evidence="5 6" id="KW-0472">Membrane</keyword>
<keyword evidence="3 6" id="KW-0812">Transmembrane</keyword>
<comment type="subcellular location">
    <subcellularLocation>
        <location evidence="1">Membrane</location>
        <topology evidence="1">Multi-pass membrane protein</topology>
    </subcellularLocation>
</comment>
<feature type="transmembrane region" description="Helical" evidence="6">
    <location>
        <begin position="209"/>
        <end position="236"/>
    </location>
</feature>
<dbReference type="RefSeq" id="WP_272003901.1">
    <property type="nucleotide sequence ID" value="NZ_JAQLXO010000030.1"/>
</dbReference>
<evidence type="ECO:0000313" key="8">
    <source>
        <dbReference type="Proteomes" id="UP001212981"/>
    </source>
</evidence>
<name>A0AAW6D077_9FIRM</name>
<feature type="transmembrane region" description="Helical" evidence="6">
    <location>
        <begin position="178"/>
        <end position="197"/>
    </location>
</feature>
<dbReference type="Pfam" id="PF02133">
    <property type="entry name" value="Transp_cyt_pur"/>
    <property type="match status" value="1"/>
</dbReference>
<dbReference type="GO" id="GO:0015209">
    <property type="term" value="F:cytosine transmembrane transporter activity"/>
    <property type="evidence" value="ECO:0007669"/>
    <property type="project" value="InterPro"/>
</dbReference>
<feature type="transmembrane region" description="Helical" evidence="6">
    <location>
        <begin position="7"/>
        <end position="27"/>
    </location>
</feature>
<feature type="transmembrane region" description="Helical" evidence="6">
    <location>
        <begin position="256"/>
        <end position="277"/>
    </location>
</feature>
<feature type="transmembrane region" description="Helical" evidence="6">
    <location>
        <begin position="114"/>
        <end position="132"/>
    </location>
</feature>
<evidence type="ECO:0000256" key="4">
    <source>
        <dbReference type="ARBA" id="ARBA00022989"/>
    </source>
</evidence>
<evidence type="ECO:0000256" key="6">
    <source>
        <dbReference type="SAM" id="Phobius"/>
    </source>
</evidence>
<evidence type="ECO:0000256" key="5">
    <source>
        <dbReference type="ARBA" id="ARBA00023136"/>
    </source>
</evidence>
<evidence type="ECO:0000256" key="2">
    <source>
        <dbReference type="ARBA" id="ARBA00008974"/>
    </source>
</evidence>
<feature type="transmembrane region" description="Helical" evidence="6">
    <location>
        <begin position="144"/>
        <end position="166"/>
    </location>
</feature>
<feature type="transmembrane region" description="Helical" evidence="6">
    <location>
        <begin position="325"/>
        <end position="350"/>
    </location>
</feature>
<dbReference type="InterPro" id="IPR001248">
    <property type="entry name" value="Pur-cyt_permease"/>
</dbReference>
<reference evidence="7" key="1">
    <citation type="submission" date="2023-01" db="EMBL/GenBank/DDBJ databases">
        <title>Human gut microbiome strain richness.</title>
        <authorList>
            <person name="Chen-Liaw A."/>
        </authorList>
    </citation>
    <scope>NUCLEOTIDE SEQUENCE</scope>
    <source>
        <strain evidence="7">D8_m1001271B151109d0_201107</strain>
    </source>
</reference>
<dbReference type="Gene3D" id="1.10.4160.10">
    <property type="entry name" value="Hydantoin permease"/>
    <property type="match status" value="1"/>
</dbReference>
<comment type="similarity">
    <text evidence="2">Belongs to the purine-cytosine permease (2.A.39) family.</text>
</comment>